<evidence type="ECO:0000256" key="1">
    <source>
        <dbReference type="SAM" id="MobiDB-lite"/>
    </source>
</evidence>
<gene>
    <name evidence="2" type="ORF">OS493_024277</name>
</gene>
<comment type="caution">
    <text evidence="2">The sequence shown here is derived from an EMBL/GenBank/DDBJ whole genome shotgun (WGS) entry which is preliminary data.</text>
</comment>
<dbReference type="EMBL" id="MU826844">
    <property type="protein sequence ID" value="KAJ7371601.1"/>
    <property type="molecule type" value="Genomic_DNA"/>
</dbReference>
<organism evidence="2 3">
    <name type="scientific">Desmophyllum pertusum</name>
    <dbReference type="NCBI Taxonomy" id="174260"/>
    <lineage>
        <taxon>Eukaryota</taxon>
        <taxon>Metazoa</taxon>
        <taxon>Cnidaria</taxon>
        <taxon>Anthozoa</taxon>
        <taxon>Hexacorallia</taxon>
        <taxon>Scleractinia</taxon>
        <taxon>Caryophylliina</taxon>
        <taxon>Caryophylliidae</taxon>
        <taxon>Desmophyllum</taxon>
    </lineage>
</organism>
<proteinExistence type="predicted"/>
<evidence type="ECO:0000313" key="2">
    <source>
        <dbReference type="EMBL" id="KAJ7371601.1"/>
    </source>
</evidence>
<name>A0A9W9YYA5_9CNID</name>
<reference evidence="2" key="1">
    <citation type="submission" date="2023-01" db="EMBL/GenBank/DDBJ databases">
        <title>Genome assembly of the deep-sea coral Lophelia pertusa.</title>
        <authorList>
            <person name="Herrera S."/>
            <person name="Cordes E."/>
        </authorList>
    </citation>
    <scope>NUCLEOTIDE SEQUENCE</scope>
    <source>
        <strain evidence="2">USNM1676648</strain>
        <tissue evidence="2">Polyp</tissue>
    </source>
</reference>
<dbReference type="Proteomes" id="UP001163046">
    <property type="component" value="Unassembled WGS sequence"/>
</dbReference>
<evidence type="ECO:0000313" key="3">
    <source>
        <dbReference type="Proteomes" id="UP001163046"/>
    </source>
</evidence>
<accession>A0A9W9YYA5</accession>
<sequence>MICLQEIFDVTWKEISNQITKLRQILSQNVKKKQAVKSGQSTDELFQPTWMFWKQLQFLLPVMNAWQSRDTIADESSDKPVTADIADGEAPTLPPKRKTKSEKSGNLVAKEVKQDLMMECLTVMKAPEVAPQVLNHAFGALVTEKLKLLDSRRRMIAEKRKLDVIWELQMDME</sequence>
<feature type="region of interest" description="Disordered" evidence="1">
    <location>
        <begin position="71"/>
        <end position="106"/>
    </location>
</feature>
<dbReference type="AlphaFoldDB" id="A0A9W9YYA5"/>
<protein>
    <submittedName>
        <fullName evidence="2">Uncharacterized protein</fullName>
    </submittedName>
</protein>
<dbReference type="OrthoDB" id="6617753at2759"/>
<keyword evidence="3" id="KW-1185">Reference proteome</keyword>